<gene>
    <name evidence="3" type="ORF">D7Z96_14635</name>
</gene>
<evidence type="ECO:0000256" key="2">
    <source>
        <dbReference type="SAM" id="Phobius"/>
    </source>
</evidence>
<feature type="transmembrane region" description="Helical" evidence="2">
    <location>
        <begin position="21"/>
        <end position="41"/>
    </location>
</feature>
<dbReference type="AlphaFoldDB" id="A0A3B0FAT3"/>
<feature type="transmembrane region" description="Helical" evidence="2">
    <location>
        <begin position="89"/>
        <end position="108"/>
    </location>
</feature>
<keyword evidence="2" id="KW-0812">Transmembrane</keyword>
<feature type="region of interest" description="Disordered" evidence="1">
    <location>
        <begin position="149"/>
        <end position="168"/>
    </location>
</feature>
<keyword evidence="2" id="KW-1133">Transmembrane helix</keyword>
<keyword evidence="2" id="KW-0472">Membrane</keyword>
<reference evidence="4" key="2">
    <citation type="submission" date="2018-10" db="EMBL/GenBank/DDBJ databases">
        <authorList>
            <person name="Wang Y."/>
            <person name="Wang J."/>
            <person name="Yang X."/>
            <person name="Wang Z."/>
            <person name="Huang Y."/>
        </authorList>
    </citation>
    <scope>NUCLEOTIDE SEQUENCE [LARGE SCALE GENOMIC DNA]</scope>
    <source>
        <strain evidence="4">J015</strain>
    </source>
</reference>
<dbReference type="RefSeq" id="WP_013602695.1">
    <property type="nucleotide sequence ID" value="NZ_RBNH01000014.1"/>
</dbReference>
<dbReference type="OMA" id="MANAPKY"/>
<name>A0A3B0FAT3_PSEPS</name>
<feature type="compositionally biased region" description="Low complexity" evidence="1">
    <location>
        <begin position="149"/>
        <end position="162"/>
    </location>
</feature>
<reference evidence="3 4" key="1">
    <citation type="submission" date="2018-10" db="EMBL/GenBank/DDBJ databases">
        <title>Genome-guide identification and characterization of bacteria that degrade polycyclic aromatic hydrocarbons and resist hexavalent chromium simultaneously.</title>
        <authorList>
            <person name="Feng H."/>
        </authorList>
    </citation>
    <scope>NUCLEOTIDE SEQUENCE [LARGE SCALE GENOMIC DNA]</scope>
    <source>
        <strain evidence="3 4">J015</strain>
    </source>
</reference>
<evidence type="ECO:0000313" key="3">
    <source>
        <dbReference type="EMBL" id="RKO22054.1"/>
    </source>
</evidence>
<sequence length="168" mass="17008">MAASTRLTGARTGLQRAALGTAAVFCLAGVLGFVPGVTANYGSLGLAGHGSGALLLGIFQVSALHNIVHLLFGVAGVLMARTHAQARSYLVYGGVIYLVLWLYGLLVGDTTPANFVPANNADNWLHLVLGLAMIALAVMLARGPATNASTNNGSNASTSASTRSEGAS</sequence>
<evidence type="ECO:0000256" key="1">
    <source>
        <dbReference type="SAM" id="MobiDB-lite"/>
    </source>
</evidence>
<proteinExistence type="predicted"/>
<dbReference type="Pfam" id="PF14325">
    <property type="entry name" value="DUF4383"/>
    <property type="match status" value="1"/>
</dbReference>
<organism evidence="3 4">
    <name type="scientific">Pseudarthrobacter phenanthrenivorans</name>
    <name type="common">Arthrobacter phenanthrenivorans</name>
    <dbReference type="NCBI Taxonomy" id="361575"/>
    <lineage>
        <taxon>Bacteria</taxon>
        <taxon>Bacillati</taxon>
        <taxon>Actinomycetota</taxon>
        <taxon>Actinomycetes</taxon>
        <taxon>Micrococcales</taxon>
        <taxon>Micrococcaceae</taxon>
        <taxon>Pseudarthrobacter</taxon>
    </lineage>
</organism>
<dbReference type="EMBL" id="RBNH01000014">
    <property type="protein sequence ID" value="RKO22054.1"/>
    <property type="molecule type" value="Genomic_DNA"/>
</dbReference>
<feature type="transmembrane region" description="Helical" evidence="2">
    <location>
        <begin position="123"/>
        <end position="141"/>
    </location>
</feature>
<protein>
    <submittedName>
        <fullName evidence="3">DUF4383 domain-containing protein</fullName>
    </submittedName>
</protein>
<dbReference type="Proteomes" id="UP000273159">
    <property type="component" value="Unassembled WGS sequence"/>
</dbReference>
<feature type="transmembrane region" description="Helical" evidence="2">
    <location>
        <begin position="53"/>
        <end position="77"/>
    </location>
</feature>
<comment type="caution">
    <text evidence="3">The sequence shown here is derived from an EMBL/GenBank/DDBJ whole genome shotgun (WGS) entry which is preliminary data.</text>
</comment>
<evidence type="ECO:0000313" key="4">
    <source>
        <dbReference type="Proteomes" id="UP000273159"/>
    </source>
</evidence>
<accession>A0A3B0FAT3</accession>